<reference evidence="1 2" key="1">
    <citation type="submission" date="2016-10" db="EMBL/GenBank/DDBJ databases">
        <authorList>
            <person name="Varghese N."/>
            <person name="Submissions S."/>
        </authorList>
    </citation>
    <scope>NUCLEOTIDE SEQUENCE [LARGE SCALE GENOMIC DNA]</scope>
    <source>
        <strain evidence="1 2">DSM 20586</strain>
    </source>
</reference>
<dbReference type="NCBIfam" id="TIGR04342">
    <property type="entry name" value="EXLDI"/>
    <property type="match status" value="1"/>
</dbReference>
<accession>A0AB38A5P4</accession>
<comment type="caution">
    <text evidence="1">The sequence shown here is derived from an EMBL/GenBank/DDBJ whole genome shotgun (WGS) entry which is preliminary data.</text>
</comment>
<dbReference type="EMBL" id="FNSH01000001">
    <property type="protein sequence ID" value="SEB54102.1"/>
    <property type="molecule type" value="Genomic_DNA"/>
</dbReference>
<name>A0AB38A5P4_9ACTN</name>
<proteinExistence type="predicted"/>
<evidence type="ECO:0000313" key="2">
    <source>
        <dbReference type="Proteomes" id="UP000183687"/>
    </source>
</evidence>
<dbReference type="AlphaFoldDB" id="A0AB38A5P4"/>
<dbReference type="InterPro" id="IPR027580">
    <property type="entry name" value="EXLDI"/>
</dbReference>
<dbReference type="Proteomes" id="UP000183687">
    <property type="component" value="Unassembled WGS sequence"/>
</dbReference>
<dbReference type="RefSeq" id="WP_002563350.1">
    <property type="nucleotide sequence ID" value="NZ_CALJSN010000006.1"/>
</dbReference>
<organism evidence="1 2">
    <name type="scientific">Atopobium minutum</name>
    <dbReference type="NCBI Taxonomy" id="1381"/>
    <lineage>
        <taxon>Bacteria</taxon>
        <taxon>Bacillati</taxon>
        <taxon>Actinomycetota</taxon>
        <taxon>Coriobacteriia</taxon>
        <taxon>Coriobacteriales</taxon>
        <taxon>Atopobiaceae</taxon>
        <taxon>Atopobium</taxon>
    </lineage>
</organism>
<sequence>MDDLFEEVHVTLYKDDVECEKVFKGKLVGRCQQHVEGFEIVYRLYETPRQKLACVVRKNPAWSASASFKDETWGEMAQDSNWWKPQYQLHIADNYEELEQLIGQDVVHVLQKSSAPKKVEYLDI</sequence>
<protein>
    <submittedName>
        <fullName evidence="1">EXLDI protein</fullName>
    </submittedName>
</protein>
<gene>
    <name evidence="1" type="ORF">SAMN04489746_0549</name>
</gene>
<evidence type="ECO:0000313" key="1">
    <source>
        <dbReference type="EMBL" id="SEB54102.1"/>
    </source>
</evidence>